<dbReference type="AlphaFoldDB" id="A0A0E1W3D6"/>
<dbReference type="RefSeq" id="WP_004524589.1">
    <property type="nucleotide sequence ID" value="NZ_CM000832.1"/>
</dbReference>
<accession>A0A0E1W3D6</accession>
<evidence type="ECO:0000313" key="1">
    <source>
        <dbReference type="EMBL" id="EET07730.1"/>
    </source>
</evidence>
<sequence length="85" mass="9346">MADALSIHMNDGRRIEFAGALALSHFVASRAMHLESLLLAFADDGFTMFQEMNAGARLNLLWLVQGMASELRELAFAMTDIGDTQ</sequence>
<reference evidence="1" key="1">
    <citation type="submission" date="2009-05" db="EMBL/GenBank/DDBJ databases">
        <authorList>
            <person name="Harkins D.M."/>
            <person name="DeShazer D."/>
            <person name="Woods D.E."/>
            <person name="Brinkac L.M."/>
            <person name="Brown K.A."/>
            <person name="Hung G.C."/>
            <person name="Tuanyok A."/>
            <person name="Zhang B."/>
            <person name="Nierman W.C."/>
        </authorList>
    </citation>
    <scope>NUCLEOTIDE SEQUENCE [LARGE SCALE GENOMIC DNA]</scope>
    <source>
        <strain evidence="1">1710a</strain>
    </source>
</reference>
<gene>
    <name evidence="1" type="ORF">BURPS1710A_0365</name>
</gene>
<name>A0A0E1W3D6_BURPE</name>
<dbReference type="HOGENOM" id="CLU_2631453_0_0_4"/>
<dbReference type="EMBL" id="CM000832">
    <property type="protein sequence ID" value="EET07730.1"/>
    <property type="molecule type" value="Genomic_DNA"/>
</dbReference>
<proteinExistence type="predicted"/>
<protein>
    <submittedName>
        <fullName evidence="1">Uncharacterized protein</fullName>
    </submittedName>
</protein>
<organism evidence="1">
    <name type="scientific">Burkholderia pseudomallei 1710a</name>
    <dbReference type="NCBI Taxonomy" id="320371"/>
    <lineage>
        <taxon>Bacteria</taxon>
        <taxon>Pseudomonadati</taxon>
        <taxon>Pseudomonadota</taxon>
        <taxon>Betaproteobacteria</taxon>
        <taxon>Burkholderiales</taxon>
        <taxon>Burkholderiaceae</taxon>
        <taxon>Burkholderia</taxon>
        <taxon>pseudomallei group</taxon>
    </lineage>
</organism>
<dbReference type="Proteomes" id="UP000001812">
    <property type="component" value="Chromosome I"/>
</dbReference>